<organism evidence="4 5">
    <name type="scientific">Pseudonocardia bannensis</name>
    <dbReference type="NCBI Taxonomy" id="630973"/>
    <lineage>
        <taxon>Bacteria</taxon>
        <taxon>Bacillati</taxon>
        <taxon>Actinomycetota</taxon>
        <taxon>Actinomycetes</taxon>
        <taxon>Pseudonocardiales</taxon>
        <taxon>Pseudonocardiaceae</taxon>
        <taxon>Pseudonocardia</taxon>
    </lineage>
</organism>
<keyword evidence="2" id="KW-1133">Transmembrane helix</keyword>
<dbReference type="PANTHER" id="PTHR40763:SF5">
    <property type="entry name" value="MEMBRANE PROTEIN"/>
    <property type="match status" value="1"/>
</dbReference>
<evidence type="ECO:0000313" key="5">
    <source>
        <dbReference type="Proteomes" id="UP000586918"/>
    </source>
</evidence>
<protein>
    <submittedName>
        <fullName evidence="4">DUF1707 domain-containing protein</fullName>
    </submittedName>
</protein>
<dbReference type="Proteomes" id="UP000586918">
    <property type="component" value="Unassembled WGS sequence"/>
</dbReference>
<name>A0A848DDG4_9PSEU</name>
<proteinExistence type="predicted"/>
<feature type="domain" description="DUF1707" evidence="3">
    <location>
        <begin position="33"/>
        <end position="85"/>
    </location>
</feature>
<feature type="transmembrane region" description="Helical" evidence="2">
    <location>
        <begin position="108"/>
        <end position="132"/>
    </location>
</feature>
<dbReference type="PANTHER" id="PTHR40763">
    <property type="entry name" value="MEMBRANE PROTEIN-RELATED"/>
    <property type="match status" value="1"/>
</dbReference>
<keyword evidence="2" id="KW-0472">Membrane</keyword>
<dbReference type="EMBL" id="JAAXKZ010000007">
    <property type="protein sequence ID" value="NMH90649.1"/>
    <property type="molecule type" value="Genomic_DNA"/>
</dbReference>
<evidence type="ECO:0000256" key="2">
    <source>
        <dbReference type="SAM" id="Phobius"/>
    </source>
</evidence>
<gene>
    <name evidence="4" type="ORF">HF519_03430</name>
</gene>
<evidence type="ECO:0000313" key="4">
    <source>
        <dbReference type="EMBL" id="NMH90649.1"/>
    </source>
</evidence>
<dbReference type="Pfam" id="PF08044">
    <property type="entry name" value="DUF1707"/>
    <property type="match status" value="1"/>
</dbReference>
<keyword evidence="5" id="KW-1185">Reference proteome</keyword>
<sequence length="164" mass="17961">MLLRVEQRVHPRRRTRSSWHDGGVSEPVRPEELRVSNADREAVQERLRQAHAEGLIDLTEFDSRVQAVWAAKTRGELAGPAADLPAPTPAKGRGTVFSATGGGTAMRVLSIVFGSIAAVNLVIWGLLVLTTGEWIHPWWVWVAAPPAAVLLLLYFSGIGRPDDR</sequence>
<comment type="caution">
    <text evidence="4">The sequence shown here is derived from an EMBL/GenBank/DDBJ whole genome shotgun (WGS) entry which is preliminary data.</text>
</comment>
<evidence type="ECO:0000259" key="3">
    <source>
        <dbReference type="Pfam" id="PF08044"/>
    </source>
</evidence>
<feature type="transmembrane region" description="Helical" evidence="2">
    <location>
        <begin position="138"/>
        <end position="155"/>
    </location>
</feature>
<feature type="region of interest" description="Disordered" evidence="1">
    <location>
        <begin position="1"/>
        <end position="29"/>
    </location>
</feature>
<reference evidence="4 5" key="1">
    <citation type="submission" date="2020-04" db="EMBL/GenBank/DDBJ databases">
        <authorList>
            <person name="Klaysubun C."/>
            <person name="Duangmal K."/>
            <person name="Lipun K."/>
        </authorList>
    </citation>
    <scope>NUCLEOTIDE SEQUENCE [LARGE SCALE GENOMIC DNA]</scope>
    <source>
        <strain evidence="4 5">DSM 45300</strain>
    </source>
</reference>
<evidence type="ECO:0000256" key="1">
    <source>
        <dbReference type="SAM" id="MobiDB-lite"/>
    </source>
</evidence>
<dbReference type="InterPro" id="IPR012551">
    <property type="entry name" value="DUF1707_SHOCT-like"/>
</dbReference>
<dbReference type="AlphaFoldDB" id="A0A848DDG4"/>
<accession>A0A848DDG4</accession>
<keyword evidence="2" id="KW-0812">Transmembrane</keyword>